<organism evidence="2 3">
    <name type="scientific">Endocarpon pusillum</name>
    <dbReference type="NCBI Taxonomy" id="364733"/>
    <lineage>
        <taxon>Eukaryota</taxon>
        <taxon>Fungi</taxon>
        <taxon>Dikarya</taxon>
        <taxon>Ascomycota</taxon>
        <taxon>Pezizomycotina</taxon>
        <taxon>Eurotiomycetes</taxon>
        <taxon>Chaetothyriomycetidae</taxon>
        <taxon>Verrucariales</taxon>
        <taxon>Verrucariaceae</taxon>
        <taxon>Endocarpon</taxon>
    </lineage>
</organism>
<name>A0A8H7E1R4_9EURO</name>
<dbReference type="EMBL" id="JAACFV010000187">
    <property type="protein sequence ID" value="KAF7503276.1"/>
    <property type="molecule type" value="Genomic_DNA"/>
</dbReference>
<feature type="region of interest" description="Disordered" evidence="1">
    <location>
        <begin position="128"/>
        <end position="147"/>
    </location>
</feature>
<accession>A0A8H7E1R4</accession>
<comment type="caution">
    <text evidence="2">The sequence shown here is derived from an EMBL/GenBank/DDBJ whole genome shotgun (WGS) entry which is preliminary data.</text>
</comment>
<keyword evidence="3" id="KW-1185">Reference proteome</keyword>
<dbReference type="Proteomes" id="UP000606974">
    <property type="component" value="Unassembled WGS sequence"/>
</dbReference>
<protein>
    <submittedName>
        <fullName evidence="2">Uncharacterized protein</fullName>
    </submittedName>
</protein>
<gene>
    <name evidence="2" type="ORF">GJ744_004034</name>
</gene>
<evidence type="ECO:0000313" key="3">
    <source>
        <dbReference type="Proteomes" id="UP000606974"/>
    </source>
</evidence>
<sequence>MSTVEIRLFPGHAFSDQPASSLTATCWSLGHHSPPHTLNTSPMISCHTHLLLTQHYGQTRGRRNAKALSGEGLYTQYGSPNRAAKKSFSEHGARLLAVLITVNLFRMSSRQTLNGRDRWIGEWMQADKQARKAPWTDERTKPIENQN</sequence>
<dbReference type="AlphaFoldDB" id="A0A8H7E1R4"/>
<evidence type="ECO:0000256" key="1">
    <source>
        <dbReference type="SAM" id="MobiDB-lite"/>
    </source>
</evidence>
<evidence type="ECO:0000313" key="2">
    <source>
        <dbReference type="EMBL" id="KAF7503276.1"/>
    </source>
</evidence>
<reference evidence="2" key="1">
    <citation type="submission" date="2020-02" db="EMBL/GenBank/DDBJ databases">
        <authorList>
            <person name="Palmer J.M."/>
        </authorList>
    </citation>
    <scope>NUCLEOTIDE SEQUENCE</scope>
    <source>
        <strain evidence="2">EPUS1.4</strain>
        <tissue evidence="2">Thallus</tissue>
    </source>
</reference>
<proteinExistence type="predicted"/>